<keyword evidence="3" id="KW-0238">DNA-binding</keyword>
<evidence type="ECO:0000256" key="2">
    <source>
        <dbReference type="ARBA" id="ARBA00022908"/>
    </source>
</evidence>
<dbReference type="CDD" id="cd03768">
    <property type="entry name" value="SR_ResInv"/>
    <property type="match status" value="1"/>
</dbReference>
<evidence type="ECO:0000313" key="8">
    <source>
        <dbReference type="Proteomes" id="UP000095607"/>
    </source>
</evidence>
<keyword evidence="8" id="KW-1185">Reference proteome</keyword>
<evidence type="ECO:0000256" key="5">
    <source>
        <dbReference type="PROSITE-ProRule" id="PRU10137"/>
    </source>
</evidence>
<dbReference type="SUPFAM" id="SSF53041">
    <property type="entry name" value="Resolvase-like"/>
    <property type="match status" value="1"/>
</dbReference>
<comment type="similarity">
    <text evidence="1">Belongs to the site-specific recombinase resolvase family.</text>
</comment>
<dbReference type="InterPro" id="IPR036162">
    <property type="entry name" value="Resolvase-like_N_sf"/>
</dbReference>
<dbReference type="PROSITE" id="PS00397">
    <property type="entry name" value="RECOMBINASES_1"/>
    <property type="match status" value="1"/>
</dbReference>
<evidence type="ECO:0000256" key="4">
    <source>
        <dbReference type="ARBA" id="ARBA00023172"/>
    </source>
</evidence>
<feature type="domain" description="Resolvase/invertase-type recombinase catalytic" evidence="6">
    <location>
        <begin position="1"/>
        <end position="133"/>
    </location>
</feature>
<keyword evidence="2" id="KW-0229">DNA integration</keyword>
<dbReference type="PANTHER" id="PTHR30461:SF2">
    <property type="entry name" value="SERINE RECOMBINASE PINE-RELATED"/>
    <property type="match status" value="1"/>
</dbReference>
<dbReference type="Gene3D" id="3.40.50.1390">
    <property type="entry name" value="Resolvase, N-terminal catalytic domain"/>
    <property type="match status" value="1"/>
</dbReference>
<protein>
    <recommendedName>
        <fullName evidence="6">Resolvase/invertase-type recombinase catalytic domain-containing protein</fullName>
    </recommendedName>
</protein>
<dbReference type="EMBL" id="CP017420">
    <property type="protein sequence ID" value="AOV01556.1"/>
    <property type="molecule type" value="Genomic_DNA"/>
</dbReference>
<evidence type="ECO:0000256" key="1">
    <source>
        <dbReference type="ARBA" id="ARBA00009913"/>
    </source>
</evidence>
<dbReference type="PANTHER" id="PTHR30461">
    <property type="entry name" value="DNA-INVERTASE FROM LAMBDOID PROPHAGE"/>
    <property type="match status" value="1"/>
</dbReference>
<dbReference type="PROSITE" id="PS00398">
    <property type="entry name" value="RECOMBINASES_2"/>
    <property type="match status" value="1"/>
</dbReference>
<evidence type="ECO:0000313" key="7">
    <source>
        <dbReference type="EMBL" id="AOV01556.1"/>
    </source>
</evidence>
<reference evidence="7 8" key="1">
    <citation type="submission" date="2016-09" db="EMBL/GenBank/DDBJ databases">
        <title>Complete genome sequence of Deltia acidovorans CM13 isolated from murine proximal colonic tissue.</title>
        <authorList>
            <person name="Saffarian A."/>
        </authorList>
    </citation>
    <scope>NUCLEOTIDE SEQUENCE [LARGE SCALE GENOMIC DNA]</scope>
    <source>
        <strain evidence="7 8">CM13</strain>
    </source>
</reference>
<dbReference type="PROSITE" id="PS51736">
    <property type="entry name" value="RECOMBINASES_3"/>
    <property type="match status" value="1"/>
</dbReference>
<feature type="active site" description="O-(5'-phospho-DNA)-serine intermediate" evidence="5">
    <location>
        <position position="9"/>
    </location>
</feature>
<keyword evidence="4" id="KW-0233">DNA recombination</keyword>
<evidence type="ECO:0000256" key="3">
    <source>
        <dbReference type="ARBA" id="ARBA00023125"/>
    </source>
</evidence>
<dbReference type="SMART" id="SM00857">
    <property type="entry name" value="Resolvase"/>
    <property type="match status" value="1"/>
</dbReference>
<organism evidence="7 8">
    <name type="scientific">Delftia tsuruhatensis</name>
    <dbReference type="NCBI Taxonomy" id="180282"/>
    <lineage>
        <taxon>Bacteria</taxon>
        <taxon>Pseudomonadati</taxon>
        <taxon>Pseudomonadota</taxon>
        <taxon>Betaproteobacteria</taxon>
        <taxon>Burkholderiales</taxon>
        <taxon>Comamonadaceae</taxon>
        <taxon>Delftia</taxon>
    </lineage>
</organism>
<evidence type="ECO:0000259" key="6">
    <source>
        <dbReference type="PROSITE" id="PS51736"/>
    </source>
</evidence>
<dbReference type="Pfam" id="PF00239">
    <property type="entry name" value="Resolvase"/>
    <property type="match status" value="1"/>
</dbReference>
<dbReference type="InterPro" id="IPR006119">
    <property type="entry name" value="Resolv_N"/>
</dbReference>
<name>A0ABN4SDA4_9BURK</name>
<accession>A0ABN4SDA4</accession>
<proteinExistence type="inferred from homology"/>
<dbReference type="InterPro" id="IPR006120">
    <property type="entry name" value="Resolvase_HTH_dom"/>
</dbReference>
<gene>
    <name evidence="7" type="ORF">BI380_09415</name>
</gene>
<sequence>MRYGYARVSTLDQDTSMQASALVAARCHEVIQEKRSAVKHRPELEALLLRLRRGDELVVYKLDRLARSLRDLIRIIEHVQGVGARLRSLTEPVDVETSMGRMMLQVLGAVAEFERSLIRERCMAGQLEAIKKGKTLGRPPSIPLQDANEIIQLADSGIPQRAIAEAYGVSPSSVFRLHAEATGRRPRRYGQLRQLVYNNVKPTL</sequence>
<dbReference type="Proteomes" id="UP000095607">
    <property type="component" value="Chromosome"/>
</dbReference>
<dbReference type="Pfam" id="PF02796">
    <property type="entry name" value="HTH_7"/>
    <property type="match status" value="1"/>
</dbReference>
<dbReference type="InterPro" id="IPR050639">
    <property type="entry name" value="SSR_resolvase"/>
</dbReference>
<dbReference type="InterPro" id="IPR006118">
    <property type="entry name" value="Recombinase_CS"/>
</dbReference>